<sequence>LLGGVLFSLSIANLSKIPTPVNSTLTGFQTFHPEFHNFNIETWYTMLFFTAVIGIVLSIFILIWSAKYETINFFIYHGEKTPTTSFNYLIAGYNFITGTIAITFIIFDLGKFWTALGVIHNFFEVIMMLLLHQGGNFDSNYNILPWSFLYLLVAEGVAILLDWPLNAFWFKFQGLAIDWAFVIQFVRLYIETKKNYREGYDSLPQHASDDGRERESEEHDRPNHQIHHHKKDGHVCHVSLLAVAALFHIAGNVFNTLFSTEGIA</sequence>
<feature type="non-terminal residue" evidence="1">
    <location>
        <position position="264"/>
    </location>
</feature>
<protein>
    <submittedName>
        <fullName evidence="1">12755_t:CDS:1</fullName>
    </submittedName>
</protein>
<proteinExistence type="predicted"/>
<organism evidence="1 2">
    <name type="scientific">Racocetra persica</name>
    <dbReference type="NCBI Taxonomy" id="160502"/>
    <lineage>
        <taxon>Eukaryota</taxon>
        <taxon>Fungi</taxon>
        <taxon>Fungi incertae sedis</taxon>
        <taxon>Mucoromycota</taxon>
        <taxon>Glomeromycotina</taxon>
        <taxon>Glomeromycetes</taxon>
        <taxon>Diversisporales</taxon>
        <taxon>Gigasporaceae</taxon>
        <taxon>Racocetra</taxon>
    </lineage>
</organism>
<dbReference type="EMBL" id="CAJVQC010007461">
    <property type="protein sequence ID" value="CAG8579583.1"/>
    <property type="molecule type" value="Genomic_DNA"/>
</dbReference>
<reference evidence="1" key="1">
    <citation type="submission" date="2021-06" db="EMBL/GenBank/DDBJ databases">
        <authorList>
            <person name="Kallberg Y."/>
            <person name="Tangrot J."/>
            <person name="Rosling A."/>
        </authorList>
    </citation>
    <scope>NUCLEOTIDE SEQUENCE</scope>
    <source>
        <strain evidence="1">MA461A</strain>
    </source>
</reference>
<feature type="non-terminal residue" evidence="1">
    <location>
        <position position="1"/>
    </location>
</feature>
<evidence type="ECO:0000313" key="2">
    <source>
        <dbReference type="Proteomes" id="UP000789920"/>
    </source>
</evidence>
<keyword evidence="2" id="KW-1185">Reference proteome</keyword>
<accession>A0ACA9MD32</accession>
<name>A0ACA9MD32_9GLOM</name>
<gene>
    <name evidence="1" type="ORF">RPERSI_LOCUS5086</name>
</gene>
<comment type="caution">
    <text evidence="1">The sequence shown here is derived from an EMBL/GenBank/DDBJ whole genome shotgun (WGS) entry which is preliminary data.</text>
</comment>
<dbReference type="Proteomes" id="UP000789920">
    <property type="component" value="Unassembled WGS sequence"/>
</dbReference>
<evidence type="ECO:0000313" key="1">
    <source>
        <dbReference type="EMBL" id="CAG8579583.1"/>
    </source>
</evidence>